<dbReference type="PROSITE" id="PS50110">
    <property type="entry name" value="RESPONSE_REGULATORY"/>
    <property type="match status" value="1"/>
</dbReference>
<dbReference type="PANTHER" id="PTHR44520:SF2">
    <property type="entry name" value="RESPONSE REGULATOR RCP1"/>
    <property type="match status" value="1"/>
</dbReference>
<dbReference type="RefSeq" id="WP_231448033.1">
    <property type="nucleotide sequence ID" value="NZ_JAJOMB010000020.1"/>
</dbReference>
<keyword evidence="4" id="KW-1185">Reference proteome</keyword>
<sequence length="152" mass="16498">MPNAPARIPVVLLVEDDPGDVLMITEALERASVPPQLHVAGDGQAGLEFLRREGSHADAPRPDLILLDLNMPRLDGREALAAIKSEERLRAIPVVVFTTSDAESDVLASYHGHASAFVTKPLDLDKLEAVVEQINRFFTTVSTILPPDSRSN</sequence>
<comment type="caution">
    <text evidence="3">The sequence shown here is derived from an EMBL/GenBank/DDBJ whole genome shotgun (WGS) entry which is preliminary data.</text>
</comment>
<organism evidence="3 4">
    <name type="scientific">Kineosporia babensis</name>
    <dbReference type="NCBI Taxonomy" id="499548"/>
    <lineage>
        <taxon>Bacteria</taxon>
        <taxon>Bacillati</taxon>
        <taxon>Actinomycetota</taxon>
        <taxon>Actinomycetes</taxon>
        <taxon>Kineosporiales</taxon>
        <taxon>Kineosporiaceae</taxon>
        <taxon>Kineosporia</taxon>
    </lineage>
</organism>
<evidence type="ECO:0000259" key="2">
    <source>
        <dbReference type="PROSITE" id="PS50110"/>
    </source>
</evidence>
<dbReference type="Proteomes" id="UP001138997">
    <property type="component" value="Unassembled WGS sequence"/>
</dbReference>
<protein>
    <submittedName>
        <fullName evidence="3">Response regulator</fullName>
    </submittedName>
</protein>
<accession>A0A9X1NJC7</accession>
<dbReference type="EMBL" id="JAJOMB010000020">
    <property type="protein sequence ID" value="MCD5315233.1"/>
    <property type="molecule type" value="Genomic_DNA"/>
</dbReference>
<dbReference type="InterPro" id="IPR011006">
    <property type="entry name" value="CheY-like_superfamily"/>
</dbReference>
<dbReference type="GO" id="GO:0000160">
    <property type="term" value="P:phosphorelay signal transduction system"/>
    <property type="evidence" value="ECO:0007669"/>
    <property type="project" value="InterPro"/>
</dbReference>
<dbReference type="Pfam" id="PF00072">
    <property type="entry name" value="Response_reg"/>
    <property type="match status" value="1"/>
</dbReference>
<evidence type="ECO:0000313" key="3">
    <source>
        <dbReference type="EMBL" id="MCD5315233.1"/>
    </source>
</evidence>
<feature type="modified residue" description="4-aspartylphosphate" evidence="1">
    <location>
        <position position="68"/>
    </location>
</feature>
<dbReference type="AlphaFoldDB" id="A0A9X1NJC7"/>
<reference evidence="3" key="1">
    <citation type="submission" date="2021-11" db="EMBL/GenBank/DDBJ databases">
        <title>Streptomyces corallinus and Kineosporia corallina sp. nov., two new coral-derived marine actinobacteria.</title>
        <authorList>
            <person name="Buangrab K."/>
            <person name="Sutthacheep M."/>
            <person name="Yeemin T."/>
            <person name="Harunari E."/>
            <person name="Igarashi Y."/>
            <person name="Sripreechasak P."/>
            <person name="Kanchanasin P."/>
            <person name="Tanasupawat S."/>
            <person name="Phongsopitanun W."/>
        </authorList>
    </citation>
    <scope>NUCLEOTIDE SEQUENCE</scope>
    <source>
        <strain evidence="3">JCM 31032</strain>
    </source>
</reference>
<dbReference type="PANTHER" id="PTHR44520">
    <property type="entry name" value="RESPONSE REGULATOR RCP1-RELATED"/>
    <property type="match status" value="1"/>
</dbReference>
<proteinExistence type="predicted"/>
<keyword evidence="1" id="KW-0597">Phosphoprotein</keyword>
<dbReference type="Gene3D" id="3.40.50.2300">
    <property type="match status" value="1"/>
</dbReference>
<feature type="domain" description="Response regulatory" evidence="2">
    <location>
        <begin position="10"/>
        <end position="135"/>
    </location>
</feature>
<evidence type="ECO:0000313" key="4">
    <source>
        <dbReference type="Proteomes" id="UP001138997"/>
    </source>
</evidence>
<dbReference type="InterPro" id="IPR052893">
    <property type="entry name" value="TCS_response_regulator"/>
</dbReference>
<name>A0A9X1NJC7_9ACTN</name>
<dbReference type="InterPro" id="IPR001789">
    <property type="entry name" value="Sig_transdc_resp-reg_receiver"/>
</dbReference>
<dbReference type="CDD" id="cd17557">
    <property type="entry name" value="REC_Rcp-like"/>
    <property type="match status" value="1"/>
</dbReference>
<dbReference type="SUPFAM" id="SSF52172">
    <property type="entry name" value="CheY-like"/>
    <property type="match status" value="1"/>
</dbReference>
<evidence type="ECO:0000256" key="1">
    <source>
        <dbReference type="PROSITE-ProRule" id="PRU00169"/>
    </source>
</evidence>
<dbReference type="SMART" id="SM00448">
    <property type="entry name" value="REC"/>
    <property type="match status" value="1"/>
</dbReference>
<gene>
    <name evidence="3" type="ORF">LR394_30460</name>
</gene>